<gene>
    <name evidence="1" type="ORF">Baya_10275</name>
</gene>
<reference evidence="1 2" key="1">
    <citation type="journal article" date="2019" name="Genome Biol. Evol.">
        <title>Whole-Genome Sequencing of the Giant Devil Catfish, Bagarius yarrelli.</title>
        <authorList>
            <person name="Jiang W."/>
            <person name="Lv Y."/>
            <person name="Cheng L."/>
            <person name="Yang K."/>
            <person name="Chao B."/>
            <person name="Wang X."/>
            <person name="Li Y."/>
            <person name="Pan X."/>
            <person name="You X."/>
            <person name="Zhang Y."/>
            <person name="Yang J."/>
            <person name="Li J."/>
            <person name="Zhang X."/>
            <person name="Liu S."/>
            <person name="Sun C."/>
            <person name="Yang J."/>
            <person name="Shi Q."/>
        </authorList>
    </citation>
    <scope>NUCLEOTIDE SEQUENCE [LARGE SCALE GENOMIC DNA]</scope>
    <source>
        <strain evidence="1">JWS20170419001</strain>
        <tissue evidence="1">Muscle</tissue>
    </source>
</reference>
<comment type="caution">
    <text evidence="1">The sequence shown here is derived from an EMBL/GenBank/DDBJ whole genome shotgun (WGS) entry which is preliminary data.</text>
</comment>
<dbReference type="Proteomes" id="UP000319801">
    <property type="component" value="Unassembled WGS sequence"/>
</dbReference>
<organism evidence="1 2">
    <name type="scientific">Bagarius yarrelli</name>
    <name type="common">Goonch</name>
    <name type="synonym">Bagrus yarrelli</name>
    <dbReference type="NCBI Taxonomy" id="175774"/>
    <lineage>
        <taxon>Eukaryota</taxon>
        <taxon>Metazoa</taxon>
        <taxon>Chordata</taxon>
        <taxon>Craniata</taxon>
        <taxon>Vertebrata</taxon>
        <taxon>Euteleostomi</taxon>
        <taxon>Actinopterygii</taxon>
        <taxon>Neopterygii</taxon>
        <taxon>Teleostei</taxon>
        <taxon>Ostariophysi</taxon>
        <taxon>Siluriformes</taxon>
        <taxon>Sisoridae</taxon>
        <taxon>Sisorinae</taxon>
        <taxon>Bagarius</taxon>
    </lineage>
</organism>
<proteinExistence type="predicted"/>
<sequence length="107" mass="12247">MRTDKAACTSITFQRLDTFPQSIPFPFSLKTRTAVVFVYARVAEVIAGAIERTHTCTHTLPEYSQAEQQREKPARRTLHAHSETSFALIFIRLTRIWNLHMGNPNMA</sequence>
<name>A0A556UY24_BAGYA</name>
<accession>A0A556UY24</accession>
<protein>
    <submittedName>
        <fullName evidence="1">Uncharacterized protein</fullName>
    </submittedName>
</protein>
<evidence type="ECO:0000313" key="1">
    <source>
        <dbReference type="EMBL" id="TSP36103.1"/>
    </source>
</evidence>
<dbReference type="EMBL" id="VCAZ01000075">
    <property type="protein sequence ID" value="TSP36103.1"/>
    <property type="molecule type" value="Genomic_DNA"/>
</dbReference>
<evidence type="ECO:0000313" key="2">
    <source>
        <dbReference type="Proteomes" id="UP000319801"/>
    </source>
</evidence>
<keyword evidence="2" id="KW-1185">Reference proteome</keyword>
<dbReference type="AlphaFoldDB" id="A0A556UY24"/>